<dbReference type="GO" id="GO:0008757">
    <property type="term" value="F:S-adenosylmethionine-dependent methyltransferase activity"/>
    <property type="evidence" value="ECO:0007669"/>
    <property type="project" value="InterPro"/>
</dbReference>
<comment type="caution">
    <text evidence="3">The sequence shown here is derived from an EMBL/GenBank/DDBJ whole genome shotgun (WGS) entry which is preliminary data.</text>
</comment>
<accession>A0A4Y8RPZ1</accession>
<sequence length="305" mass="33250">MPDGRRRLALLDDAPARRAGPPGRAGAGLLRLAGGGHPLAFPRQCRDGRRQRPPDPPNDRGLRLSGPSGDRSVRSLQDVVRVARRFARTGQLRAGFAGSASYWEERYQNGGNSGPGSYGRLAEFKAEILNDFIRREAVTSVIEFGCGDGSQLALLDCGDYLGVDVSVTAVEACRRRFAGDDGKAFCLVADYASETADMTLSLDVVYHLVEDAVFDAYMRALFDAATRFVVVYASNHDAPGPSVHVRHRRFTDWIAANRPEWTLRDVVANRFPFKDDTAEESFADFHFFDRAVPGSAPGSVAPDAG</sequence>
<feature type="region of interest" description="Disordered" evidence="1">
    <location>
        <begin position="41"/>
        <end position="72"/>
    </location>
</feature>
<feature type="compositionally biased region" description="Basic and acidic residues" evidence="1">
    <location>
        <begin position="44"/>
        <end position="62"/>
    </location>
</feature>
<dbReference type="Proteomes" id="UP000298179">
    <property type="component" value="Unassembled WGS sequence"/>
</dbReference>
<feature type="compositionally biased region" description="Low complexity" evidence="1">
    <location>
        <begin position="17"/>
        <end position="28"/>
    </location>
</feature>
<feature type="domain" description="Methyltransferase type 11" evidence="2">
    <location>
        <begin position="143"/>
        <end position="211"/>
    </location>
</feature>
<dbReference type="InterPro" id="IPR013216">
    <property type="entry name" value="Methyltransf_11"/>
</dbReference>
<evidence type="ECO:0000313" key="4">
    <source>
        <dbReference type="Proteomes" id="UP000298179"/>
    </source>
</evidence>
<dbReference type="AlphaFoldDB" id="A0A4Y8RPZ1"/>
<evidence type="ECO:0000259" key="2">
    <source>
        <dbReference type="Pfam" id="PF08241"/>
    </source>
</evidence>
<evidence type="ECO:0000256" key="1">
    <source>
        <dbReference type="SAM" id="MobiDB-lite"/>
    </source>
</evidence>
<dbReference type="InterPro" id="IPR029063">
    <property type="entry name" value="SAM-dependent_MTases_sf"/>
</dbReference>
<dbReference type="OrthoDB" id="529131at2"/>
<name>A0A4Y8RPZ1_9HYPH</name>
<dbReference type="Pfam" id="PF08241">
    <property type="entry name" value="Methyltransf_11"/>
    <property type="match status" value="1"/>
</dbReference>
<feature type="region of interest" description="Disordered" evidence="1">
    <location>
        <begin position="1"/>
        <end position="28"/>
    </location>
</feature>
<keyword evidence="3" id="KW-0489">Methyltransferase</keyword>
<protein>
    <submittedName>
        <fullName evidence="3">Class I SAM-dependent methyltransferase</fullName>
    </submittedName>
</protein>
<proteinExistence type="predicted"/>
<dbReference type="SUPFAM" id="SSF53335">
    <property type="entry name" value="S-adenosyl-L-methionine-dependent methyltransferases"/>
    <property type="match status" value="1"/>
</dbReference>
<dbReference type="GO" id="GO:0032259">
    <property type="term" value="P:methylation"/>
    <property type="evidence" value="ECO:0007669"/>
    <property type="project" value="UniProtKB-KW"/>
</dbReference>
<reference evidence="3 4" key="1">
    <citation type="submission" date="2019-03" db="EMBL/GenBank/DDBJ databases">
        <title>Jiella endophytica sp. nov., a novel endophytic bacterium isolated from root of Ficus microcarpa Linn. f.</title>
        <authorList>
            <person name="Tuo L."/>
        </authorList>
    </citation>
    <scope>NUCLEOTIDE SEQUENCE [LARGE SCALE GENOMIC DNA]</scope>
    <source>
        <strain evidence="3 4">CBS5Q-3</strain>
    </source>
</reference>
<keyword evidence="4" id="KW-1185">Reference proteome</keyword>
<feature type="compositionally biased region" description="Basic and acidic residues" evidence="1">
    <location>
        <begin position="1"/>
        <end position="16"/>
    </location>
</feature>
<organism evidence="3 4">
    <name type="scientific">Jiella endophytica</name>
    <dbReference type="NCBI Taxonomy" id="2558362"/>
    <lineage>
        <taxon>Bacteria</taxon>
        <taxon>Pseudomonadati</taxon>
        <taxon>Pseudomonadota</taxon>
        <taxon>Alphaproteobacteria</taxon>
        <taxon>Hyphomicrobiales</taxon>
        <taxon>Aurantimonadaceae</taxon>
        <taxon>Jiella</taxon>
    </lineage>
</organism>
<keyword evidence="3" id="KW-0808">Transferase</keyword>
<evidence type="ECO:0000313" key="3">
    <source>
        <dbReference type="EMBL" id="TFF25110.1"/>
    </source>
</evidence>
<dbReference type="EMBL" id="SOZD01000002">
    <property type="protein sequence ID" value="TFF25110.1"/>
    <property type="molecule type" value="Genomic_DNA"/>
</dbReference>
<gene>
    <name evidence="3" type="ORF">E3C22_06935</name>
</gene>
<dbReference type="Gene3D" id="3.40.50.150">
    <property type="entry name" value="Vaccinia Virus protein VP39"/>
    <property type="match status" value="1"/>
</dbReference>